<comment type="caution">
    <text evidence="1">The sequence shown here is derived from an EMBL/GenBank/DDBJ whole genome shotgun (WGS) entry which is preliminary data.</text>
</comment>
<organism evidence="1 2">
    <name type="scientific">Qipengyuania benthica</name>
    <dbReference type="NCBI Taxonomy" id="3067651"/>
    <lineage>
        <taxon>Bacteria</taxon>
        <taxon>Pseudomonadati</taxon>
        <taxon>Pseudomonadota</taxon>
        <taxon>Alphaproteobacteria</taxon>
        <taxon>Sphingomonadales</taxon>
        <taxon>Erythrobacteraceae</taxon>
        <taxon>Qipengyuania</taxon>
    </lineage>
</organism>
<protein>
    <submittedName>
        <fullName evidence="1">Uncharacterized protein</fullName>
    </submittedName>
</protein>
<proteinExistence type="predicted"/>
<evidence type="ECO:0000313" key="1">
    <source>
        <dbReference type="EMBL" id="MDP4539032.1"/>
    </source>
</evidence>
<gene>
    <name evidence="1" type="ORF">Q9K01_05265</name>
</gene>
<reference evidence="1 2" key="1">
    <citation type="submission" date="2023-08" db="EMBL/GenBank/DDBJ databases">
        <title>genomic of DY56.</title>
        <authorList>
            <person name="Wang Y."/>
        </authorList>
    </citation>
    <scope>NUCLEOTIDE SEQUENCE [LARGE SCALE GENOMIC DNA]</scope>
    <source>
        <strain evidence="1 2">DY56-A-20</strain>
    </source>
</reference>
<accession>A0ABT9H6U1</accession>
<evidence type="ECO:0000313" key="2">
    <source>
        <dbReference type="Proteomes" id="UP001235664"/>
    </source>
</evidence>
<keyword evidence="2" id="KW-1185">Reference proteome</keyword>
<name>A0ABT9H6U1_9SPHN</name>
<sequence>MRVIAALPAEIGIDFDHIADVGDQNERWIGVIIGERAGVILRLLLGGDHHLVPGPGPALGMAQLLRGGDTGQFQLLALARPLALGRLLGFEDEALALVAVDAPGGHRAAGMAEGDGSLEDIVAEHRVLTLEIGLRQAERGGQPLDEELGIRHFRPARRFCIGDELLQRCVVGVPHGPRDAMKLGPTQGAIARPLRRRIGWRGKRKLDPGSSPG</sequence>
<dbReference type="EMBL" id="JAVAIL010000001">
    <property type="protein sequence ID" value="MDP4539032.1"/>
    <property type="molecule type" value="Genomic_DNA"/>
</dbReference>
<dbReference type="Proteomes" id="UP001235664">
    <property type="component" value="Unassembled WGS sequence"/>
</dbReference>